<name>A0A0W0YBM8_9GAMM</name>
<dbReference type="PATRIC" id="fig|28087.4.peg.3298"/>
<feature type="domain" description="Type I restriction modification DNA specificity" evidence="5">
    <location>
        <begin position="13"/>
        <end position="182"/>
    </location>
</feature>
<comment type="caution">
    <text evidence="6">The sequence shown here is derived from an EMBL/GenBank/DDBJ whole genome shotgun (WGS) entry which is preliminary data.</text>
</comment>
<evidence type="ECO:0000256" key="4">
    <source>
        <dbReference type="SAM" id="Coils"/>
    </source>
</evidence>
<evidence type="ECO:0000256" key="1">
    <source>
        <dbReference type="ARBA" id="ARBA00010923"/>
    </source>
</evidence>
<evidence type="ECO:0000313" key="6">
    <source>
        <dbReference type="EMBL" id="KTD54251.1"/>
    </source>
</evidence>
<keyword evidence="3" id="KW-0238">DNA-binding</keyword>
<reference evidence="6 7" key="1">
    <citation type="submission" date="2015-11" db="EMBL/GenBank/DDBJ databases">
        <title>Genomic analysis of 38 Legionella species identifies large and diverse effector repertoires.</title>
        <authorList>
            <person name="Burstein D."/>
            <person name="Amaro F."/>
            <person name="Zusman T."/>
            <person name="Lifshitz Z."/>
            <person name="Cohen O."/>
            <person name="Gilbert J.A."/>
            <person name="Pupko T."/>
            <person name="Shuman H.A."/>
            <person name="Segal G."/>
        </authorList>
    </citation>
    <scope>NUCLEOTIDE SEQUENCE [LARGE SCALE GENOMIC DNA]</scope>
    <source>
        <strain evidence="6 7">Mt.St.Helens-4</strain>
    </source>
</reference>
<dbReference type="Pfam" id="PF01420">
    <property type="entry name" value="Methylase_S"/>
    <property type="match status" value="2"/>
</dbReference>
<dbReference type="InterPro" id="IPR052021">
    <property type="entry name" value="Type-I_RS_S_subunit"/>
</dbReference>
<keyword evidence="4" id="KW-0175">Coiled coil</keyword>
<dbReference type="AlphaFoldDB" id="A0A0W0YBM8"/>
<evidence type="ECO:0000256" key="2">
    <source>
        <dbReference type="ARBA" id="ARBA00022747"/>
    </source>
</evidence>
<dbReference type="PANTHER" id="PTHR30408:SF12">
    <property type="entry name" value="TYPE I RESTRICTION ENZYME MJAVIII SPECIFICITY SUBUNIT"/>
    <property type="match status" value="1"/>
</dbReference>
<dbReference type="Gene3D" id="1.10.287.1120">
    <property type="entry name" value="Bipartite methylase S protein"/>
    <property type="match status" value="1"/>
</dbReference>
<dbReference type="Proteomes" id="UP000054621">
    <property type="component" value="Unassembled WGS sequence"/>
</dbReference>
<dbReference type="CDD" id="cd17263">
    <property type="entry name" value="RMtype1_S_AbaB8300I-TRD1-CR1_like"/>
    <property type="match status" value="2"/>
</dbReference>
<comment type="similarity">
    <text evidence="1">Belongs to the type-I restriction system S methylase family.</text>
</comment>
<accession>A0A0W0YBM8</accession>
<dbReference type="STRING" id="28087.Lsai_3073"/>
<dbReference type="InterPro" id="IPR000055">
    <property type="entry name" value="Restrct_endonuc_typeI_TRD"/>
</dbReference>
<sequence length="411" mass="47191">MGNFKQTELGLIPENWELKTFKDICFVNQGLQIPIEKRKKHPSLFSKVYITIEYLNKAKEVEYIEEFSPSVCCSENDILMTRTGNTGIVITDVTGVFHNNFFKINYDKKIIIKEFLVYYLKQDKIKRIILNKAGTSTIPDLNHKDFYSLPISLPPTKAEQSAIAKVLSDADAWIQSLTQLIAKKRQIKQGAMQALLTGKIRIPGFKNFKNHKKTAFGTIPDDWEIHTIGDFIEFQGGSQPNKNVFSLNKKEGYIRLIQIRDYKTDKYKTYIPYSLARRFCDESDIMIGRYGPPVFQILKGIKGAYNVALIKAIPSGRVDKNYAYYYLKQEKLFSFIEKLSQRSSGQTGVDLKELKNYPLIIPPTINEQKSIASLLVSMDKEITELEIKLNKAKQIKQGMMQNLLTGRIRLI</sequence>
<dbReference type="SUPFAM" id="SSF116734">
    <property type="entry name" value="DNA methylase specificity domain"/>
    <property type="match status" value="2"/>
</dbReference>
<gene>
    <name evidence="6" type="ORF">Lsai_3073</name>
</gene>
<dbReference type="PANTHER" id="PTHR30408">
    <property type="entry name" value="TYPE-1 RESTRICTION ENZYME ECOKI SPECIFICITY PROTEIN"/>
    <property type="match status" value="1"/>
</dbReference>
<organism evidence="6 7">
    <name type="scientific">Legionella sainthelensi</name>
    <dbReference type="NCBI Taxonomy" id="28087"/>
    <lineage>
        <taxon>Bacteria</taxon>
        <taxon>Pseudomonadati</taxon>
        <taxon>Pseudomonadota</taxon>
        <taxon>Gammaproteobacteria</taxon>
        <taxon>Legionellales</taxon>
        <taxon>Legionellaceae</taxon>
        <taxon>Legionella</taxon>
    </lineage>
</organism>
<evidence type="ECO:0000259" key="5">
    <source>
        <dbReference type="Pfam" id="PF01420"/>
    </source>
</evidence>
<keyword evidence="2" id="KW-0680">Restriction system</keyword>
<dbReference type="EMBL" id="LNYV01000037">
    <property type="protein sequence ID" value="KTD54251.1"/>
    <property type="molecule type" value="Genomic_DNA"/>
</dbReference>
<feature type="domain" description="Type I restriction modification DNA specificity" evidence="5">
    <location>
        <begin position="220"/>
        <end position="389"/>
    </location>
</feature>
<evidence type="ECO:0000313" key="7">
    <source>
        <dbReference type="Proteomes" id="UP000054621"/>
    </source>
</evidence>
<protein>
    <submittedName>
        <fullName evidence="6">EcoKI restriction-modification system protein HsdS</fullName>
    </submittedName>
</protein>
<evidence type="ECO:0000256" key="3">
    <source>
        <dbReference type="ARBA" id="ARBA00023125"/>
    </source>
</evidence>
<dbReference type="Gene3D" id="3.90.220.20">
    <property type="entry name" value="DNA methylase specificity domains"/>
    <property type="match status" value="2"/>
</dbReference>
<proteinExistence type="inferred from homology"/>
<dbReference type="InterPro" id="IPR044946">
    <property type="entry name" value="Restrct_endonuc_typeI_TRD_sf"/>
</dbReference>
<feature type="coiled-coil region" evidence="4">
    <location>
        <begin position="375"/>
        <end position="402"/>
    </location>
</feature>
<dbReference type="GO" id="GO:0003677">
    <property type="term" value="F:DNA binding"/>
    <property type="evidence" value="ECO:0007669"/>
    <property type="project" value="UniProtKB-KW"/>
</dbReference>
<dbReference type="eggNOG" id="COG0732">
    <property type="taxonomic scope" value="Bacteria"/>
</dbReference>
<dbReference type="GO" id="GO:0009307">
    <property type="term" value="P:DNA restriction-modification system"/>
    <property type="evidence" value="ECO:0007669"/>
    <property type="project" value="UniProtKB-KW"/>
</dbReference>